<proteinExistence type="predicted"/>
<dbReference type="Proteomes" id="UP000010366">
    <property type="component" value="Chromosome"/>
</dbReference>
<dbReference type="EMBL" id="CP003600">
    <property type="protein sequence ID" value="AFY93246.1"/>
    <property type="molecule type" value="Genomic_DNA"/>
</dbReference>
<dbReference type="GO" id="GO:0008168">
    <property type="term" value="F:methyltransferase activity"/>
    <property type="evidence" value="ECO:0007669"/>
    <property type="project" value="UniProtKB-KW"/>
</dbReference>
<protein>
    <submittedName>
        <fullName evidence="2">Methyltransferase family protein</fullName>
    </submittedName>
</protein>
<reference evidence="2 3" key="1">
    <citation type="submission" date="2012-05" db="EMBL/GenBank/DDBJ databases">
        <title>Finished chromosome of genome of Chamaesiphon sp. PCC 6605.</title>
        <authorList>
            <consortium name="US DOE Joint Genome Institute"/>
            <person name="Gugger M."/>
            <person name="Coursin T."/>
            <person name="Rippka R."/>
            <person name="Tandeau De Marsac N."/>
            <person name="Huntemann M."/>
            <person name="Wei C.-L."/>
            <person name="Han J."/>
            <person name="Detter J.C."/>
            <person name="Han C."/>
            <person name="Tapia R."/>
            <person name="Chen A."/>
            <person name="Kyrpides N."/>
            <person name="Mavromatis K."/>
            <person name="Markowitz V."/>
            <person name="Szeto E."/>
            <person name="Ivanova N."/>
            <person name="Pagani I."/>
            <person name="Pati A."/>
            <person name="Goodwin L."/>
            <person name="Nordberg H.P."/>
            <person name="Cantor M.N."/>
            <person name="Hua S.X."/>
            <person name="Woyke T."/>
            <person name="Kerfeld C.A."/>
        </authorList>
    </citation>
    <scope>NUCLEOTIDE SEQUENCE [LARGE SCALE GENOMIC DNA]</scope>
    <source>
        <strain evidence="3">ATCC 27169 / PCC 6605</strain>
    </source>
</reference>
<dbReference type="GO" id="GO:0032259">
    <property type="term" value="P:methylation"/>
    <property type="evidence" value="ECO:0007669"/>
    <property type="project" value="UniProtKB-KW"/>
</dbReference>
<dbReference type="InterPro" id="IPR029063">
    <property type="entry name" value="SAM-dependent_MTases_sf"/>
</dbReference>
<feature type="domain" description="Methyltransferase" evidence="1">
    <location>
        <begin position="47"/>
        <end position="137"/>
    </location>
</feature>
<dbReference type="AlphaFoldDB" id="K9UFQ1"/>
<organism evidence="2 3">
    <name type="scientific">Chamaesiphon minutus (strain ATCC 27169 / PCC 6605)</name>
    <dbReference type="NCBI Taxonomy" id="1173020"/>
    <lineage>
        <taxon>Bacteria</taxon>
        <taxon>Bacillati</taxon>
        <taxon>Cyanobacteriota</taxon>
        <taxon>Cyanophyceae</taxon>
        <taxon>Gomontiellales</taxon>
        <taxon>Chamaesiphonaceae</taxon>
        <taxon>Chamaesiphon</taxon>
    </lineage>
</organism>
<dbReference type="PATRIC" id="fig|1173020.3.peg.2459"/>
<dbReference type="InterPro" id="IPR041698">
    <property type="entry name" value="Methyltransf_25"/>
</dbReference>
<dbReference type="STRING" id="1173020.Cha6605_2162"/>
<evidence type="ECO:0000313" key="3">
    <source>
        <dbReference type="Proteomes" id="UP000010366"/>
    </source>
</evidence>
<evidence type="ECO:0000313" key="2">
    <source>
        <dbReference type="EMBL" id="AFY93246.1"/>
    </source>
</evidence>
<keyword evidence="2" id="KW-0808">Transferase</keyword>
<dbReference type="CDD" id="cd02440">
    <property type="entry name" value="AdoMet_MTases"/>
    <property type="match status" value="1"/>
</dbReference>
<dbReference type="HOGENOM" id="CLU_073559_0_0_3"/>
<name>K9UFQ1_CHAP6</name>
<dbReference type="Pfam" id="PF13649">
    <property type="entry name" value="Methyltransf_25"/>
    <property type="match status" value="1"/>
</dbReference>
<dbReference type="OrthoDB" id="9772751at2"/>
<dbReference type="eggNOG" id="COG2890">
    <property type="taxonomic scope" value="Bacteria"/>
</dbReference>
<dbReference type="KEGG" id="cmp:Cha6605_2162"/>
<dbReference type="Gene3D" id="3.40.50.150">
    <property type="entry name" value="Vaccinia Virus protein VP39"/>
    <property type="match status" value="1"/>
</dbReference>
<dbReference type="SUPFAM" id="SSF53335">
    <property type="entry name" value="S-adenosyl-L-methionine-dependent methyltransferases"/>
    <property type="match status" value="1"/>
</dbReference>
<sequence length="258" mass="29268">MSTDTQTEYIAALINLHRGHDRQGPGDSDFSRHILNHLPTLPLNPRIADLGCGSGAGALLLAQYYQSTVVAVDSSAVFIDELKARAKQLDLEHLIVPIQGDMGKLDRSVGMFDLLWSEGAIYHLGFEQGLKLWRPLLAESGIAVISELSWFIDRPPEAAIAYWQNAYPMMGTEAENIVRANRSGFSVLSTHRLPSQAWWVNYYEPLRERMQQIEITPITRWRSLSARQSVIDETEAEMRMFERFSDSYGYTFYILQAI</sequence>
<evidence type="ECO:0000259" key="1">
    <source>
        <dbReference type="Pfam" id="PF13649"/>
    </source>
</evidence>
<dbReference type="RefSeq" id="WP_015159401.1">
    <property type="nucleotide sequence ID" value="NC_019697.1"/>
</dbReference>
<keyword evidence="2" id="KW-0489">Methyltransferase</keyword>
<gene>
    <name evidence="2" type="ORF">Cha6605_2162</name>
</gene>
<accession>K9UFQ1</accession>
<keyword evidence="3" id="KW-1185">Reference proteome</keyword>